<organismHost>
    <name type="scientific">Camelus dromedarius</name>
    <name type="common">Dromedary</name>
    <name type="synonym">Arabian camel</name>
    <dbReference type="NCBI Taxonomy" id="9838"/>
</organismHost>
<evidence type="ECO:0000313" key="4">
    <source>
        <dbReference type="EMBL" id="ARA68480.1"/>
    </source>
</evidence>
<organismHost>
    <name type="scientific">Equus hemionus</name>
    <name type="common">Onager</name>
    <name type="synonym">Asian wild ass</name>
    <dbReference type="NCBI Taxonomy" id="9794"/>
</organismHost>
<name>A0A1V0CK67_AHSV1</name>
<dbReference type="Proteomes" id="UP000246736">
    <property type="component" value="Genome"/>
</dbReference>
<organismHost>
    <name type="scientific">Equus caballus</name>
    <name type="common">Horse</name>
    <dbReference type="NCBI Taxonomy" id="9796"/>
</organismHost>
<dbReference type="Proteomes" id="UP000247130">
    <property type="component" value="Genome"/>
</dbReference>
<dbReference type="EMBL" id="KY471531">
    <property type="protein sequence ID" value="ARA68476.1"/>
    <property type="molecule type" value="Genomic_RNA"/>
</dbReference>
<evidence type="ECO:0000313" key="1">
    <source>
        <dbReference type="EMBL" id="ARA68472.1"/>
    </source>
</evidence>
<dbReference type="Proteomes" id="UP000247115">
    <property type="component" value="Genome"/>
</dbReference>
<protein>
    <submittedName>
        <fullName evidence="4">Non-structural protein 4</fullName>
    </submittedName>
</protein>
<organismHost>
    <name type="scientific">Equus quagga burchellii</name>
    <name type="common">Burchell's zebra</name>
    <name type="synonym">Equus burchelli</name>
    <dbReference type="NCBI Taxonomy" id="89252"/>
</organismHost>
<dbReference type="Proteomes" id="UP000247220">
    <property type="component" value="Genome"/>
</dbReference>
<evidence type="ECO:0000313" key="2">
    <source>
        <dbReference type="EMBL" id="ARA68476.1"/>
    </source>
</evidence>
<sequence length="154" mass="18147">MMIEEWRARNLREADQPIVNAAQEAQEQIAQHQQEEEMEVQEQGPGLEGEEWEEWIRDLEDMEDRVQPRMEREWVNLRPEQIVSLMMVQHAMLVPVRYHLVESLQEVFKAKEDSLLRVVNVAGNHWIGQAAAAEIQKLRERRQRLEGAIDGLED</sequence>
<organismHost>
    <name type="scientific">Equus asinus</name>
    <name type="common">Donkey</name>
    <name type="synonym">Equus africanus asinus</name>
    <dbReference type="NCBI Taxonomy" id="9793"/>
</organismHost>
<reference evidence="4" key="1">
    <citation type="submission" date="2017-01" db="EMBL/GenBank/DDBJ databases">
        <title>Genetic origin of phenotypic change in AHSV.</title>
        <authorList>
            <person name="Schade-Weskott M.L."/>
            <person name="van Schalkwyk A."/>
            <person name="Koekemoer O.J.J.O."/>
        </authorList>
    </citation>
    <scope>NUCLEOTIDE SEQUENCE [LARGE SCALE GENOMIC DNA]</scope>
    <source>
        <strain evidence="5">AHSV-1_29_62_3S</strain>
        <strain evidence="1">AHSV-1_29_62_LP</strain>
        <strain evidence="2">AHSV-1_29_62_MP</strain>
        <strain evidence="3">AHSV-1_29_62_SJ</strain>
        <strain evidence="4">AHSV-1_29_62_Vero</strain>
    </source>
</reference>
<evidence type="ECO:0000313" key="3">
    <source>
        <dbReference type="EMBL" id="ARA68478.1"/>
    </source>
</evidence>
<dbReference type="EMBL" id="KY471529">
    <property type="protein sequence ID" value="ARA68472.1"/>
    <property type="molecule type" value="Genomic_RNA"/>
</dbReference>
<dbReference type="EMBL" id="KY471532">
    <property type="protein sequence ID" value="ARA68478.1"/>
    <property type="molecule type" value="Genomic_RNA"/>
</dbReference>
<dbReference type="EMBL" id="KY471533">
    <property type="protein sequence ID" value="ARA68480.1"/>
    <property type="molecule type" value="Genomic_RNA"/>
</dbReference>
<dbReference type="Proteomes" id="UP000246814">
    <property type="component" value="Genome"/>
</dbReference>
<proteinExistence type="predicted"/>
<dbReference type="EMBL" id="KY471534">
    <property type="protein sequence ID" value="ARA68482.1"/>
    <property type="molecule type" value="Genomic_RNA"/>
</dbReference>
<evidence type="ECO:0000313" key="5">
    <source>
        <dbReference type="EMBL" id="ARA68482.1"/>
    </source>
</evidence>
<accession>A0A1V0CK67</accession>
<dbReference type="Proteomes" id="UP000246720">
    <property type="component" value="Genome"/>
</dbReference>
<dbReference type="EMBL" id="KY471530">
    <property type="protein sequence ID" value="ARA68474.1"/>
    <property type="molecule type" value="Genomic_RNA"/>
</dbReference>
<organismHost>
    <name type="scientific">Loxodonta africana</name>
    <name type="common">African elephant</name>
    <dbReference type="NCBI Taxonomy" id="9785"/>
</organismHost>
<organismHost>
    <name type="scientific">Canis lupus familiaris</name>
    <name type="common">Dog</name>
    <name type="synonym">Canis familiaris</name>
    <dbReference type="NCBI Taxonomy" id="9615"/>
</organismHost>
<organism evidence="4">
    <name type="scientific">African horse sickness virus 1</name>
    <name type="common">AHSV-1</name>
    <dbReference type="NCBI Taxonomy" id="33714"/>
    <lineage>
        <taxon>Viruses</taxon>
        <taxon>Riboviria</taxon>
        <taxon>Orthornavirae</taxon>
        <taxon>Duplornaviricota</taxon>
        <taxon>Resentoviricetes</taxon>
        <taxon>Reovirales</taxon>
        <taxon>Sedoreoviridae</taxon>
        <taxon>Orbivirus</taxon>
        <taxon>African horse sickness virus</taxon>
    </lineage>
</organism>